<dbReference type="GO" id="GO:0006310">
    <property type="term" value="P:DNA recombination"/>
    <property type="evidence" value="ECO:0007669"/>
    <property type="project" value="UniProtKB-KW"/>
</dbReference>
<protein>
    <recommendedName>
        <fullName evidence="6">Tyr recombinase domain-containing protein</fullName>
    </recommendedName>
</protein>
<evidence type="ECO:0000256" key="4">
    <source>
        <dbReference type="ARBA" id="ARBA00023172"/>
    </source>
</evidence>
<evidence type="ECO:0000256" key="2">
    <source>
        <dbReference type="ARBA" id="ARBA00022908"/>
    </source>
</evidence>
<evidence type="ECO:0000259" key="6">
    <source>
        <dbReference type="PROSITE" id="PS51898"/>
    </source>
</evidence>
<dbReference type="Pfam" id="PF20172">
    <property type="entry name" value="DUF6538"/>
    <property type="match status" value="1"/>
</dbReference>
<sequence length="481" mass="54406">MSSVPSYLWLSRHSIFYFRIVVPGVLRPLFPCSEIRRSLQTRCKREALIRGRELLLQVQQLYTQAFQGIRPSLDSLRGAWEAGGKRVASWAAWLRQQQLVALAEKPLGQGEGGKVSGPQKPRSAPSRAKQGQPDRLVADAPSNAPRFSKVVQECLEQQSHEGVAAKTLSDKRSVAELMTRIVGDLPVDLITRQDARKFREVALKLPPRMNQLPEGQSLEQIIETATTTISLTTFNNYVKNLTTFFSYAIREGYCERNPFDGLRVRQRGKVSEERSVFTEDDLRRLFSKQVYASANSAQPHKYWLPLLGLYTGARLNELCQLYLDDVVCINGIDCLHIRATRSDQKLKTVTSERLVPIHSKLKALGFLEFVRSQREAGHQRLFAELTLHKAHGYAAAPSKWFTRVRDQLGFRDGAERKDFHSFRHTLADHLKQKGIVESLVGGILGHQSGGITFSRYGKDFRPEVLAPVIEAVDFDAAEWLR</sequence>
<evidence type="ECO:0000256" key="5">
    <source>
        <dbReference type="SAM" id="MobiDB-lite"/>
    </source>
</evidence>
<comment type="similarity">
    <text evidence="1">Belongs to the 'phage' integrase family.</text>
</comment>
<dbReference type="GO" id="GO:0003677">
    <property type="term" value="F:DNA binding"/>
    <property type="evidence" value="ECO:0007669"/>
    <property type="project" value="UniProtKB-KW"/>
</dbReference>
<dbReference type="CDD" id="cd01184">
    <property type="entry name" value="INT_C_like_1"/>
    <property type="match status" value="1"/>
</dbReference>
<dbReference type="InterPro" id="IPR046668">
    <property type="entry name" value="DUF6538"/>
</dbReference>
<name>A0A023WS59_STUST</name>
<keyword evidence="3" id="KW-0238">DNA-binding</keyword>
<dbReference type="SUPFAM" id="SSF56349">
    <property type="entry name" value="DNA breaking-rejoining enzymes"/>
    <property type="match status" value="1"/>
</dbReference>
<dbReference type="InterPro" id="IPR010998">
    <property type="entry name" value="Integrase_recombinase_N"/>
</dbReference>
<dbReference type="InterPro" id="IPR050090">
    <property type="entry name" value="Tyrosine_recombinase_XerCD"/>
</dbReference>
<feature type="domain" description="Tyr recombinase" evidence="6">
    <location>
        <begin position="272"/>
        <end position="470"/>
    </location>
</feature>
<dbReference type="Proteomes" id="UP000025238">
    <property type="component" value="Chromosome"/>
</dbReference>
<dbReference type="GO" id="GO:0015074">
    <property type="term" value="P:DNA integration"/>
    <property type="evidence" value="ECO:0007669"/>
    <property type="project" value="UniProtKB-KW"/>
</dbReference>
<evidence type="ECO:0000313" key="7">
    <source>
        <dbReference type="EMBL" id="AHY42520.1"/>
    </source>
</evidence>
<dbReference type="InterPro" id="IPR011010">
    <property type="entry name" value="DNA_brk_join_enz"/>
</dbReference>
<reference evidence="7 8" key="1">
    <citation type="submission" date="2014-03" db="EMBL/GenBank/DDBJ databases">
        <title>Complete genome sequence of Pseudomonas stutzeri 19SMN4.</title>
        <authorList>
            <person name="Brunet-Galmes I."/>
            <person name="Nogales B."/>
            <person name="Busquets A."/>
            <person name="Pena A."/>
            <person name="Gomila M."/>
            <person name="Garcia-Valdes E."/>
            <person name="Lalucat J."/>
            <person name="Bennasar A."/>
            <person name="Bosch R."/>
        </authorList>
    </citation>
    <scope>NUCLEOTIDE SEQUENCE [LARGE SCALE GENOMIC DNA]</scope>
    <source>
        <strain evidence="7 8">19SMN4</strain>
    </source>
</reference>
<dbReference type="Pfam" id="PF00589">
    <property type="entry name" value="Phage_integrase"/>
    <property type="match status" value="1"/>
</dbReference>
<keyword evidence="2" id="KW-0229">DNA integration</keyword>
<evidence type="ECO:0000256" key="3">
    <source>
        <dbReference type="ARBA" id="ARBA00023125"/>
    </source>
</evidence>
<dbReference type="PANTHER" id="PTHR30349">
    <property type="entry name" value="PHAGE INTEGRASE-RELATED"/>
    <property type="match status" value="1"/>
</dbReference>
<organism evidence="7 8">
    <name type="scientific">Stutzerimonas stutzeri</name>
    <name type="common">Pseudomonas stutzeri</name>
    <dbReference type="NCBI Taxonomy" id="316"/>
    <lineage>
        <taxon>Bacteria</taxon>
        <taxon>Pseudomonadati</taxon>
        <taxon>Pseudomonadota</taxon>
        <taxon>Gammaproteobacteria</taxon>
        <taxon>Pseudomonadales</taxon>
        <taxon>Pseudomonadaceae</taxon>
        <taxon>Stutzerimonas</taxon>
    </lineage>
</organism>
<accession>A0A023WS59</accession>
<dbReference type="AlphaFoldDB" id="A0A023WS59"/>
<dbReference type="InterPro" id="IPR013762">
    <property type="entry name" value="Integrase-like_cat_sf"/>
</dbReference>
<feature type="region of interest" description="Disordered" evidence="5">
    <location>
        <begin position="108"/>
        <end position="141"/>
    </location>
</feature>
<gene>
    <name evidence="7" type="ORF">UIB01_08465</name>
</gene>
<dbReference type="PATRIC" id="fig|316.97.peg.1699"/>
<dbReference type="KEGG" id="pstu:UIB01_08465"/>
<evidence type="ECO:0000256" key="1">
    <source>
        <dbReference type="ARBA" id="ARBA00008857"/>
    </source>
</evidence>
<dbReference type="PANTHER" id="PTHR30349:SF41">
    <property type="entry name" value="INTEGRASE_RECOMBINASE PROTEIN MJ0367-RELATED"/>
    <property type="match status" value="1"/>
</dbReference>
<dbReference type="PROSITE" id="PS51898">
    <property type="entry name" value="TYR_RECOMBINASE"/>
    <property type="match status" value="1"/>
</dbReference>
<keyword evidence="4" id="KW-0233">DNA recombination</keyword>
<dbReference type="Gene3D" id="1.10.443.10">
    <property type="entry name" value="Intergrase catalytic core"/>
    <property type="match status" value="1"/>
</dbReference>
<evidence type="ECO:0000313" key="8">
    <source>
        <dbReference type="Proteomes" id="UP000025238"/>
    </source>
</evidence>
<dbReference type="InterPro" id="IPR002104">
    <property type="entry name" value="Integrase_catalytic"/>
</dbReference>
<proteinExistence type="inferred from homology"/>
<dbReference type="EMBL" id="CP007509">
    <property type="protein sequence ID" value="AHY42520.1"/>
    <property type="molecule type" value="Genomic_DNA"/>
</dbReference>
<dbReference type="Gene3D" id="1.10.150.130">
    <property type="match status" value="1"/>
</dbReference>